<dbReference type="Proteomes" id="UP000016932">
    <property type="component" value="Unassembled WGS sequence"/>
</dbReference>
<feature type="region of interest" description="Disordered" evidence="1">
    <location>
        <begin position="132"/>
        <end position="154"/>
    </location>
</feature>
<feature type="region of interest" description="Disordered" evidence="1">
    <location>
        <begin position="473"/>
        <end position="507"/>
    </location>
</feature>
<accession>M3AT16</accession>
<dbReference type="KEGG" id="pfj:MYCFIDRAFT_177564"/>
<dbReference type="AlphaFoldDB" id="M3AT16"/>
<evidence type="ECO:0000256" key="1">
    <source>
        <dbReference type="SAM" id="MobiDB-lite"/>
    </source>
</evidence>
<reference evidence="2 3" key="1">
    <citation type="journal article" date="2012" name="PLoS Pathog.">
        <title>Diverse lifestyles and strategies of plant pathogenesis encoded in the genomes of eighteen Dothideomycetes fungi.</title>
        <authorList>
            <person name="Ohm R.A."/>
            <person name="Feau N."/>
            <person name="Henrissat B."/>
            <person name="Schoch C.L."/>
            <person name="Horwitz B.A."/>
            <person name="Barry K.W."/>
            <person name="Condon B.J."/>
            <person name="Copeland A.C."/>
            <person name="Dhillon B."/>
            <person name="Glaser F."/>
            <person name="Hesse C.N."/>
            <person name="Kosti I."/>
            <person name="LaButti K."/>
            <person name="Lindquist E.A."/>
            <person name="Lucas S."/>
            <person name="Salamov A.A."/>
            <person name="Bradshaw R.E."/>
            <person name="Ciuffetti L."/>
            <person name="Hamelin R.C."/>
            <person name="Kema G.H.J."/>
            <person name="Lawrence C."/>
            <person name="Scott J.A."/>
            <person name="Spatafora J.W."/>
            <person name="Turgeon B.G."/>
            <person name="de Wit P.J.G.M."/>
            <person name="Zhong S."/>
            <person name="Goodwin S.B."/>
            <person name="Grigoriev I.V."/>
        </authorList>
    </citation>
    <scope>NUCLEOTIDE SEQUENCE [LARGE SCALE GENOMIC DNA]</scope>
    <source>
        <strain evidence="2 3">CIRAD86</strain>
    </source>
</reference>
<feature type="compositionally biased region" description="Polar residues" evidence="1">
    <location>
        <begin position="42"/>
        <end position="66"/>
    </location>
</feature>
<protein>
    <submittedName>
        <fullName evidence="2">Uncharacterized protein</fullName>
    </submittedName>
</protein>
<feature type="compositionally biased region" description="Polar residues" evidence="1">
    <location>
        <begin position="569"/>
        <end position="579"/>
    </location>
</feature>
<name>M3AT16_PSEFD</name>
<evidence type="ECO:0000313" key="3">
    <source>
        <dbReference type="Proteomes" id="UP000016932"/>
    </source>
</evidence>
<dbReference type="HOGENOM" id="CLU_434201_0_0_1"/>
<keyword evidence="3" id="KW-1185">Reference proteome</keyword>
<evidence type="ECO:0000313" key="2">
    <source>
        <dbReference type="EMBL" id="EME80632.1"/>
    </source>
</evidence>
<dbReference type="VEuPathDB" id="FungiDB:MYCFIDRAFT_177564"/>
<feature type="compositionally biased region" description="Low complexity" evidence="1">
    <location>
        <begin position="481"/>
        <end position="495"/>
    </location>
</feature>
<dbReference type="RefSeq" id="XP_007929518.1">
    <property type="nucleotide sequence ID" value="XM_007931327.1"/>
</dbReference>
<sequence>MYSGIEDDDRMDCSPPCLEFESHNALYPSDGYLYIPPRLSQDDNSFPNSRDQDIQQSMRTSITMSPSDRDTLPSMQQRETQLSTQTARMAAMQRRLFPFASGWDMESAGQLPESDAMTPLEYETPATLSRTCSAASMEVRPPSPDRSLPSPTQPLRLMSAEEVQERRAFPRLSDRPSLMRRCSSKVSKVVDGLREWAIAEELPHDDAVHRNMPSNTESAKPPPMPITSATQTLKGIPTISLAEAQARVKADPLGHAFEVDLAASTIPHTRNDLQILVIAFGRPLASKYILSMKHPNTTTLDSPFSYKSDLSKISRPLSAPSITCSSRSLIAVPALTERMDAFKFPVSLEPTKYISSKRSISPPYEVYHLYTRQYITSLSTIKLSRTMRHDCYAPRPARIRNVASSTKHTSFDRAPLARIFVTTIGLSLSHKAFSYFDYNALYDICIRTSWYIFSAELQSSSFFCHTTTQPPMRNEDHHINSSHSHSQYNHQPSSNLRDPIKMSQPPSFGAARAAQAALLAGEAAASPPRPRPPKSTRQLQHLEAGTLRKPKAQPQPSIFQRCRSKVATKLQSRNGSRPQQEAGPSAYERIAEQTSDAVPLETHIVKGIAIITLAEARERVRQDPVRHAYL</sequence>
<dbReference type="GeneID" id="19333789"/>
<organism evidence="2 3">
    <name type="scientific">Pseudocercospora fijiensis (strain CIRAD86)</name>
    <name type="common">Black leaf streak disease fungus</name>
    <name type="synonym">Mycosphaerella fijiensis</name>
    <dbReference type="NCBI Taxonomy" id="383855"/>
    <lineage>
        <taxon>Eukaryota</taxon>
        <taxon>Fungi</taxon>
        <taxon>Dikarya</taxon>
        <taxon>Ascomycota</taxon>
        <taxon>Pezizomycotina</taxon>
        <taxon>Dothideomycetes</taxon>
        <taxon>Dothideomycetidae</taxon>
        <taxon>Mycosphaerellales</taxon>
        <taxon>Mycosphaerellaceae</taxon>
        <taxon>Pseudocercospora</taxon>
    </lineage>
</organism>
<dbReference type="EMBL" id="KB446561">
    <property type="protein sequence ID" value="EME80632.1"/>
    <property type="molecule type" value="Genomic_DNA"/>
</dbReference>
<feature type="region of interest" description="Disordered" evidence="1">
    <location>
        <begin position="38"/>
        <end position="79"/>
    </location>
</feature>
<dbReference type="OrthoDB" id="10632723at2759"/>
<feature type="region of interest" description="Disordered" evidence="1">
    <location>
        <begin position="567"/>
        <end position="587"/>
    </location>
</feature>
<proteinExistence type="predicted"/>
<gene>
    <name evidence="2" type="ORF">MYCFIDRAFT_177564</name>
</gene>